<evidence type="ECO:0000256" key="2">
    <source>
        <dbReference type="ARBA" id="ARBA00001946"/>
    </source>
</evidence>
<comment type="cofactor">
    <cofactor evidence="2 9">
        <name>Mg(2+)</name>
        <dbReference type="ChEBI" id="CHEBI:18420"/>
    </cofactor>
</comment>
<dbReference type="PANTHER" id="PTHR20941:SF1">
    <property type="entry name" value="FOLIC ACID SYNTHESIS PROTEIN FOL1"/>
    <property type="match status" value="1"/>
</dbReference>
<keyword evidence="7 9" id="KW-0460">Magnesium</keyword>
<comment type="pathway">
    <text evidence="3 9">Cofactor biosynthesis; tetrahydrofolate biosynthesis; 7,8-dihydrofolate from 2-amino-4-hydroxy-6-hydroxymethyl-7,8-dihydropteridine diphosphate and 4-aminobenzoate: step 1/2.</text>
</comment>
<evidence type="ECO:0000256" key="1">
    <source>
        <dbReference type="ARBA" id="ARBA00000012"/>
    </source>
</evidence>
<dbReference type="Pfam" id="PF00809">
    <property type="entry name" value="Pterin_bind"/>
    <property type="match status" value="1"/>
</dbReference>
<protein>
    <recommendedName>
        <fullName evidence="4 9">Dihydropteroate synthase</fullName>
        <shortName evidence="9">DHPS</shortName>
        <ecNumber evidence="4 9">2.5.1.15</ecNumber>
    </recommendedName>
    <alternativeName>
        <fullName evidence="9">Dihydropteroate pyrophosphorylase</fullName>
    </alternativeName>
</protein>
<keyword evidence="8 9" id="KW-0289">Folate biosynthesis</keyword>
<dbReference type="InterPro" id="IPR045031">
    <property type="entry name" value="DHP_synth-like"/>
</dbReference>
<feature type="domain" description="Pterin-binding" evidence="10">
    <location>
        <begin position="32"/>
        <end position="285"/>
    </location>
</feature>
<dbReference type="GO" id="GO:0046872">
    <property type="term" value="F:metal ion binding"/>
    <property type="evidence" value="ECO:0007669"/>
    <property type="project" value="UniProtKB-KW"/>
</dbReference>
<dbReference type="SUPFAM" id="SSF51717">
    <property type="entry name" value="Dihydropteroate synthetase-like"/>
    <property type="match status" value="1"/>
</dbReference>
<comment type="catalytic activity">
    <reaction evidence="1">
        <text>(7,8-dihydropterin-6-yl)methyl diphosphate + 4-aminobenzoate = 7,8-dihydropteroate + diphosphate</text>
        <dbReference type="Rhea" id="RHEA:19949"/>
        <dbReference type="ChEBI" id="CHEBI:17836"/>
        <dbReference type="ChEBI" id="CHEBI:17839"/>
        <dbReference type="ChEBI" id="CHEBI:33019"/>
        <dbReference type="ChEBI" id="CHEBI:72950"/>
        <dbReference type="EC" id="2.5.1.15"/>
    </reaction>
</comment>
<evidence type="ECO:0000256" key="8">
    <source>
        <dbReference type="ARBA" id="ARBA00022909"/>
    </source>
</evidence>
<evidence type="ECO:0000256" key="9">
    <source>
        <dbReference type="RuleBase" id="RU361205"/>
    </source>
</evidence>
<comment type="similarity">
    <text evidence="9">Belongs to the DHPS family.</text>
</comment>
<dbReference type="Gene3D" id="3.20.20.20">
    <property type="entry name" value="Dihydropteroate synthase-like"/>
    <property type="match status" value="1"/>
</dbReference>
<dbReference type="NCBIfam" id="TIGR01496">
    <property type="entry name" value="DHPS"/>
    <property type="match status" value="1"/>
</dbReference>
<dbReference type="GO" id="GO:0046654">
    <property type="term" value="P:tetrahydrofolate biosynthetic process"/>
    <property type="evidence" value="ECO:0007669"/>
    <property type="project" value="TreeGrafter"/>
</dbReference>
<keyword evidence="6 9" id="KW-0479">Metal-binding</keyword>
<dbReference type="InterPro" id="IPR000489">
    <property type="entry name" value="Pterin-binding_dom"/>
</dbReference>
<sequence length="297" mass="32872">MGTEIELVAESNIFFKKITLNLRGKLIDLSTPRVMGILNVTPDSFYDGGKFSQNNQQFLAQVEKMLREGATIVDVGGYSSRPGAADVSADEEKTRVATAISLIAQHFPEADISVDTFRAEVAEEALAAGACMINDISGGTLDERMFDVVAQHQIPYILMHMRGTPQTMKQLTDYDNIVVDILDYFQRKVALLREKKVIDIILDPGFGFAKTIDQNYILLKNLQAFQVLGLPILAGLSRKSLIYKRLGFAPGEALNGTSVLNTVALMHGASLLRVHDVKEAVEAIQLTQYMREEKQTF</sequence>
<dbReference type="InterPro" id="IPR011005">
    <property type="entry name" value="Dihydropteroate_synth-like_sf"/>
</dbReference>
<dbReference type="PROSITE" id="PS00793">
    <property type="entry name" value="DHPS_2"/>
    <property type="match status" value="1"/>
</dbReference>
<dbReference type="PROSITE" id="PS00792">
    <property type="entry name" value="DHPS_1"/>
    <property type="match status" value="1"/>
</dbReference>
<proteinExistence type="inferred from homology"/>
<keyword evidence="5 9" id="KW-0808">Transferase</keyword>
<dbReference type="EC" id="2.5.1.15" evidence="4 9"/>
<dbReference type="PROSITE" id="PS50972">
    <property type="entry name" value="PTERIN_BINDING"/>
    <property type="match status" value="1"/>
</dbReference>
<dbReference type="PANTHER" id="PTHR20941">
    <property type="entry name" value="FOLATE SYNTHESIS PROTEINS"/>
    <property type="match status" value="1"/>
</dbReference>
<evidence type="ECO:0000256" key="4">
    <source>
        <dbReference type="ARBA" id="ARBA00012458"/>
    </source>
</evidence>
<comment type="function">
    <text evidence="9">Catalyzes the condensation of para-aminobenzoate (pABA) with 6-hydroxymethyl-7,8-dihydropterin diphosphate (DHPt-PP) to form 7,8-dihydropteroate (H2Pte), the immediate precursor of folate derivatives.</text>
</comment>
<dbReference type="GO" id="GO:0005829">
    <property type="term" value="C:cytosol"/>
    <property type="evidence" value="ECO:0007669"/>
    <property type="project" value="TreeGrafter"/>
</dbReference>
<dbReference type="CDD" id="cd00739">
    <property type="entry name" value="DHPS"/>
    <property type="match status" value="1"/>
</dbReference>
<accession>A0AA49JD14</accession>
<dbReference type="GO" id="GO:0046656">
    <property type="term" value="P:folic acid biosynthetic process"/>
    <property type="evidence" value="ECO:0007669"/>
    <property type="project" value="UniProtKB-KW"/>
</dbReference>
<organism evidence="11">
    <name type="scientific">Roseihalotalea indica</name>
    <dbReference type="NCBI Taxonomy" id="2867963"/>
    <lineage>
        <taxon>Bacteria</taxon>
        <taxon>Pseudomonadati</taxon>
        <taxon>Bacteroidota</taxon>
        <taxon>Cytophagia</taxon>
        <taxon>Cytophagales</taxon>
        <taxon>Catalimonadaceae</taxon>
        <taxon>Roseihalotalea</taxon>
    </lineage>
</organism>
<dbReference type="InterPro" id="IPR006390">
    <property type="entry name" value="DHP_synth_dom"/>
</dbReference>
<dbReference type="GO" id="GO:0004156">
    <property type="term" value="F:dihydropteroate synthase activity"/>
    <property type="evidence" value="ECO:0007669"/>
    <property type="project" value="UniProtKB-EC"/>
</dbReference>
<name>A0AA49JD14_9BACT</name>
<dbReference type="EMBL" id="CP120682">
    <property type="protein sequence ID" value="WKN35351.1"/>
    <property type="molecule type" value="Genomic_DNA"/>
</dbReference>
<evidence type="ECO:0000259" key="10">
    <source>
        <dbReference type="PROSITE" id="PS50972"/>
    </source>
</evidence>
<evidence type="ECO:0000256" key="3">
    <source>
        <dbReference type="ARBA" id="ARBA00004763"/>
    </source>
</evidence>
<reference evidence="11" key="2">
    <citation type="journal article" date="2024" name="Antonie Van Leeuwenhoek">
        <title>Roseihalotalea indica gen. nov., sp. nov., a halophilic Bacteroidetes from mesopelagic Southwest Indian Ocean with higher carbohydrate metabolic potential.</title>
        <authorList>
            <person name="Chen B."/>
            <person name="Zhang M."/>
            <person name="Lin D."/>
            <person name="Ye J."/>
            <person name="Tang K."/>
        </authorList>
    </citation>
    <scope>NUCLEOTIDE SEQUENCE</scope>
    <source>
        <strain evidence="11">TK19036</strain>
    </source>
</reference>
<reference evidence="11" key="1">
    <citation type="journal article" date="2023" name="Comput. Struct. Biotechnol. J.">
        <title>Discovery of a novel marine Bacteroidetes with a rich repertoire of carbohydrate-active enzymes.</title>
        <authorList>
            <person name="Chen B."/>
            <person name="Liu G."/>
            <person name="Chen Q."/>
            <person name="Wang H."/>
            <person name="Liu L."/>
            <person name="Tang K."/>
        </authorList>
    </citation>
    <scope>NUCLEOTIDE SEQUENCE</scope>
    <source>
        <strain evidence="11">TK19036</strain>
    </source>
</reference>
<evidence type="ECO:0000313" key="11">
    <source>
        <dbReference type="EMBL" id="WKN35351.1"/>
    </source>
</evidence>
<evidence type="ECO:0000256" key="7">
    <source>
        <dbReference type="ARBA" id="ARBA00022842"/>
    </source>
</evidence>
<evidence type="ECO:0000256" key="6">
    <source>
        <dbReference type="ARBA" id="ARBA00022723"/>
    </source>
</evidence>
<dbReference type="AlphaFoldDB" id="A0AA49JD14"/>
<evidence type="ECO:0000256" key="5">
    <source>
        <dbReference type="ARBA" id="ARBA00022679"/>
    </source>
</evidence>
<gene>
    <name evidence="11" type="primary">folP</name>
    <name evidence="11" type="ORF">K4G66_23530</name>
</gene>